<keyword evidence="4" id="KW-1185">Reference proteome</keyword>
<evidence type="ECO:0000256" key="1">
    <source>
        <dbReference type="SAM" id="Coils"/>
    </source>
</evidence>
<dbReference type="Proteomes" id="UP000697297">
    <property type="component" value="Unassembled WGS sequence"/>
</dbReference>
<dbReference type="Proteomes" id="UP000738402">
    <property type="component" value="Unassembled WGS sequence"/>
</dbReference>
<dbReference type="EMBL" id="JAHLUH010000004">
    <property type="protein sequence ID" value="KAG7728481.1"/>
    <property type="molecule type" value="Genomic_DNA"/>
</dbReference>
<sequence length="363" mass="41892">MLKNLPTSTSMLNLCRPLVARQFPLQPFIRLVTTAQLANRIPGDRYYEIKDNVDDYLYYKSLTPRVRDIVYTKDDHLAMLNRNAIDLEGRPLTPKPVPGAPSRLRFSFFIDGLLLPAELDDLFPVITKLDLHAPELLNEMVIKSFLYKAAEFNKLSDALSLVFQLETYKSNLRFNQTVSEAVILLRALEVEKSKITSLQWFNVKTRFVRRPDRKHRKKVNEPSSLLTELCGFINLQRAQVETFGEPDALVTKAVEKTFDRLQGFAGFNIADFKKSNLIKMYYGLEHIYTITKYLSHCVARAPELPYSSKYSDLVKQNEAFISEAEALQQKIGKKETQLEKLEALKFERKRKLAEETEEADKTE</sequence>
<reference evidence="2 4" key="1">
    <citation type="journal article" date="2021" name="G3 (Bethesda)">
        <title>Genomic diversity, chromosomal rearrangements, and interspecies hybridization in the ogataea polymorpha species complex.</title>
        <authorList>
            <person name="Hanson S.J."/>
            <person name="Cinneide E.O."/>
            <person name="Salzberg L.I."/>
            <person name="Wolfe K.H."/>
            <person name="McGowan J."/>
            <person name="Fitzpatrick D.A."/>
            <person name="Matlin K."/>
        </authorList>
    </citation>
    <scope>NUCLEOTIDE SEQUENCE</scope>
    <source>
        <strain evidence="3">81-436-3</strain>
        <strain evidence="2">83-405-1</strain>
    </source>
</reference>
<name>A0AAN6D7F5_9ASCO</name>
<comment type="caution">
    <text evidence="2">The sequence shown here is derived from an EMBL/GenBank/DDBJ whole genome shotgun (WGS) entry which is preliminary data.</text>
</comment>
<accession>A0AAN6D7F5</accession>
<evidence type="ECO:0000313" key="3">
    <source>
        <dbReference type="EMBL" id="KAG7768076.1"/>
    </source>
</evidence>
<dbReference type="EMBL" id="JAHLUN010000002">
    <property type="protein sequence ID" value="KAG7768076.1"/>
    <property type="molecule type" value="Genomic_DNA"/>
</dbReference>
<protein>
    <submittedName>
        <fullName evidence="2">Uncharacterized protein</fullName>
    </submittedName>
</protein>
<gene>
    <name evidence="2" type="ORF">KL933_001714</name>
    <name evidence="3" type="ORF">KL946_000894</name>
</gene>
<evidence type="ECO:0000313" key="4">
    <source>
        <dbReference type="Proteomes" id="UP000697297"/>
    </source>
</evidence>
<keyword evidence="1" id="KW-0175">Coiled coil</keyword>
<feature type="coiled-coil region" evidence="1">
    <location>
        <begin position="310"/>
        <end position="358"/>
    </location>
</feature>
<evidence type="ECO:0000313" key="5">
    <source>
        <dbReference type="Proteomes" id="UP000738402"/>
    </source>
</evidence>
<organism evidence="2 5">
    <name type="scientific">Ogataea haglerorum</name>
    <dbReference type="NCBI Taxonomy" id="1937702"/>
    <lineage>
        <taxon>Eukaryota</taxon>
        <taxon>Fungi</taxon>
        <taxon>Dikarya</taxon>
        <taxon>Ascomycota</taxon>
        <taxon>Saccharomycotina</taxon>
        <taxon>Pichiomycetes</taxon>
        <taxon>Pichiales</taxon>
        <taxon>Pichiaceae</taxon>
        <taxon>Ogataea</taxon>
    </lineage>
</organism>
<proteinExistence type="predicted"/>
<evidence type="ECO:0000313" key="2">
    <source>
        <dbReference type="EMBL" id="KAG7728481.1"/>
    </source>
</evidence>
<dbReference type="AlphaFoldDB" id="A0AAN6D7F5"/>